<keyword evidence="4" id="KW-1185">Reference proteome</keyword>
<evidence type="ECO:0000259" key="2">
    <source>
        <dbReference type="Pfam" id="PF15926"/>
    </source>
</evidence>
<feature type="region of interest" description="Disordered" evidence="1">
    <location>
        <begin position="410"/>
        <end position="430"/>
    </location>
</feature>
<feature type="compositionally biased region" description="Pro residues" evidence="1">
    <location>
        <begin position="75"/>
        <end position="89"/>
    </location>
</feature>
<evidence type="ECO:0000313" key="3">
    <source>
        <dbReference type="EMBL" id="KRZ55234.1"/>
    </source>
</evidence>
<dbReference type="OrthoDB" id="5919722at2759"/>
<feature type="compositionally biased region" description="Polar residues" evidence="1">
    <location>
        <begin position="371"/>
        <end position="392"/>
    </location>
</feature>
<evidence type="ECO:0000256" key="1">
    <source>
        <dbReference type="SAM" id="MobiDB-lite"/>
    </source>
</evidence>
<dbReference type="Proteomes" id="UP000054721">
    <property type="component" value="Unassembled WGS sequence"/>
</dbReference>
<proteinExistence type="predicted"/>
<feature type="domain" description="E3 ubiquitin-protein ligase RNF220 middle" evidence="2">
    <location>
        <begin position="229"/>
        <end position="330"/>
    </location>
</feature>
<evidence type="ECO:0000313" key="4">
    <source>
        <dbReference type="Proteomes" id="UP000054721"/>
    </source>
</evidence>
<dbReference type="AlphaFoldDB" id="A0A0V1L7M6"/>
<gene>
    <name evidence="3" type="ORF">T02_2717</name>
</gene>
<dbReference type="EMBL" id="JYDW01000119">
    <property type="protein sequence ID" value="KRZ55234.1"/>
    <property type="molecule type" value="Genomic_DNA"/>
</dbReference>
<accession>A0A0V1L7M6</accession>
<dbReference type="InterPro" id="IPR031824">
    <property type="entry name" value="RNF220_mid"/>
</dbReference>
<comment type="caution">
    <text evidence="3">The sequence shown here is derived from an EMBL/GenBank/DDBJ whole genome shotgun (WGS) entry which is preliminary data.</text>
</comment>
<reference evidence="3 4" key="1">
    <citation type="submission" date="2015-05" db="EMBL/GenBank/DDBJ databases">
        <title>Evolution of Trichinella species and genotypes.</title>
        <authorList>
            <person name="Korhonen P.K."/>
            <person name="Edoardo P."/>
            <person name="Giuseppe L.R."/>
            <person name="Gasser R.B."/>
        </authorList>
    </citation>
    <scope>NUCLEOTIDE SEQUENCE [LARGE SCALE GENOMIC DNA]</scope>
    <source>
        <strain evidence="3">ISS10</strain>
    </source>
</reference>
<dbReference type="Pfam" id="PF15926">
    <property type="entry name" value="RNF220"/>
    <property type="match status" value="1"/>
</dbReference>
<sequence length="455" mass="49309">MVPALIGQFNLPTGGCISTVQSVEKVVRSLALFANLNLSYRRLVHNFPTVRRTFGLMFTNCGSMFGLNLDNGQLPSPPPPAQQAPLPTQPPLTNSLVSCPSTTTLLPVATAPPPTLLASALFPQSVNAAAAAAAGRLSLFPFLARPNLHMLSNHGGGGSSVSGNGGSSGGGSSAFGYSGTLWTSGEERRGSAIDRPVTLADVIAQLQKVSNTPLSVKESQPIRKKHRPSENFTCPICGEEVAEKLIEQHFEKESQNLEKRFINFLRLNATIKFESNFNATTEGSNLELGCSGTEAERNSTGRYEMFCRIRINRESRLRGKSTGFRYYTNTHMPIDIQKEEDIESYGVDSSKWTRSPNQITVEPEVTEEKANSNSPFSCDSTELSSNEQQLNPQLINEPDIDVENMQATEQIDASESPHSVESSDSETVHSPYQILNVVSTTAEAETTTTTTTTTT</sequence>
<feature type="region of interest" description="Disordered" evidence="1">
    <location>
        <begin position="70"/>
        <end position="89"/>
    </location>
</feature>
<feature type="region of interest" description="Disordered" evidence="1">
    <location>
        <begin position="363"/>
        <end position="392"/>
    </location>
</feature>
<protein>
    <recommendedName>
        <fullName evidence="2">E3 ubiquitin-protein ligase RNF220 middle domain-containing protein</fullName>
    </recommendedName>
</protein>
<organism evidence="3 4">
    <name type="scientific">Trichinella nativa</name>
    <dbReference type="NCBI Taxonomy" id="6335"/>
    <lineage>
        <taxon>Eukaryota</taxon>
        <taxon>Metazoa</taxon>
        <taxon>Ecdysozoa</taxon>
        <taxon>Nematoda</taxon>
        <taxon>Enoplea</taxon>
        <taxon>Dorylaimia</taxon>
        <taxon>Trichinellida</taxon>
        <taxon>Trichinellidae</taxon>
        <taxon>Trichinella</taxon>
    </lineage>
</organism>
<name>A0A0V1L7M6_9BILA</name>